<dbReference type="AlphaFoldDB" id="A0A3N0GRZ8"/>
<evidence type="ECO:0000256" key="4">
    <source>
        <dbReference type="ARBA" id="ARBA00022827"/>
    </source>
</evidence>
<dbReference type="EMBL" id="RJSF01000036">
    <property type="protein sequence ID" value="RNM14892.1"/>
    <property type="molecule type" value="Genomic_DNA"/>
</dbReference>
<evidence type="ECO:0000256" key="1">
    <source>
        <dbReference type="ARBA" id="ARBA00009183"/>
    </source>
</evidence>
<name>A0A3N0GRZ8_9ACTN</name>
<dbReference type="GO" id="GO:0050661">
    <property type="term" value="F:NADP binding"/>
    <property type="evidence" value="ECO:0007669"/>
    <property type="project" value="InterPro"/>
</dbReference>
<dbReference type="InterPro" id="IPR020946">
    <property type="entry name" value="Flavin_mOase-like"/>
</dbReference>
<comment type="caution">
    <text evidence="7">The sequence shown here is derived from an EMBL/GenBank/DDBJ whole genome shotgun (WGS) entry which is preliminary data.</text>
</comment>
<dbReference type="InterPro" id="IPR000960">
    <property type="entry name" value="Flavin_mOase"/>
</dbReference>
<dbReference type="GO" id="GO:0004499">
    <property type="term" value="F:N,N-dimethylaniline monooxygenase activity"/>
    <property type="evidence" value="ECO:0007669"/>
    <property type="project" value="InterPro"/>
</dbReference>
<evidence type="ECO:0000256" key="6">
    <source>
        <dbReference type="ARBA" id="ARBA00023002"/>
    </source>
</evidence>
<gene>
    <name evidence="7" type="ORF">EFL26_09200</name>
</gene>
<dbReference type="GO" id="GO:0050660">
    <property type="term" value="F:flavin adenine dinucleotide binding"/>
    <property type="evidence" value="ECO:0007669"/>
    <property type="project" value="InterPro"/>
</dbReference>
<dbReference type="OrthoDB" id="5168853at2"/>
<reference evidence="7 8" key="1">
    <citation type="submission" date="2018-11" db="EMBL/GenBank/DDBJ databases">
        <authorList>
            <person name="Li F."/>
        </authorList>
    </citation>
    <scope>NUCLEOTIDE SEQUENCE [LARGE SCALE GENOMIC DNA]</scope>
    <source>
        <strain evidence="7 8">Gsoil 818</strain>
    </source>
</reference>
<evidence type="ECO:0000256" key="5">
    <source>
        <dbReference type="ARBA" id="ARBA00022857"/>
    </source>
</evidence>
<keyword evidence="6" id="KW-0560">Oxidoreductase</keyword>
<dbReference type="Proteomes" id="UP000279994">
    <property type="component" value="Unassembled WGS sequence"/>
</dbReference>
<evidence type="ECO:0000313" key="7">
    <source>
        <dbReference type="EMBL" id="RNM14892.1"/>
    </source>
</evidence>
<keyword evidence="8" id="KW-1185">Reference proteome</keyword>
<dbReference type="PANTHER" id="PTHR23023">
    <property type="entry name" value="DIMETHYLANILINE MONOOXYGENASE"/>
    <property type="match status" value="1"/>
</dbReference>
<dbReference type="RefSeq" id="WP_123222604.1">
    <property type="nucleotide sequence ID" value="NZ_RJSF01000036.1"/>
</dbReference>
<dbReference type="Gene3D" id="3.50.50.60">
    <property type="entry name" value="FAD/NAD(P)-binding domain"/>
    <property type="match status" value="1"/>
</dbReference>
<sequence length="458" mass="50520">MTTPHVCIIGAGCSGITTAKRLAEFGISYDQFELSDDVGGNWYFRNPNGRSAVYESLHIDTSTARLQFEDFPAPADYPDFPHHTLIQDYFRAYVEKFGLRDRIEFGTGVERARRVSAGSTSDAGWDVTLSTGESRRYTDLVVANGHHWSPRLPDWADPEAFAGDLIHSHAYVNPFEPVEIRGRTVIVVGMGNSAMDIASELSSPWMAKKLYVSARRGVWVLPKYRNGVAADKVMAPPDIPREQALAAGRQLIKELVGNMSNYGLPEPDHEPLSAHPSVSADFLTKAGSGDIHMLPAIERLDGRTVHLVDGSSVEADVIICATGYDMRFPFFEGTEPDLHPDGEHRFPLFKRMIKPGVDHLYFLGLAQSSPTIVNLAEQQSKLLARLLTGRYALPPVEEQVRIMEQDEAEHLAQYYAAPRHTIQIDFGRYVVDLLAEIEAGEARAAASSDRAATAAPTA</sequence>
<keyword evidence="5" id="KW-0521">NADP</keyword>
<evidence type="ECO:0000256" key="2">
    <source>
        <dbReference type="ARBA" id="ARBA00010139"/>
    </source>
</evidence>
<keyword evidence="4" id="KW-0274">FAD</keyword>
<protein>
    <submittedName>
        <fullName evidence="7">NAD(P)/FAD-dependent oxidoreductase</fullName>
    </submittedName>
</protein>
<evidence type="ECO:0000313" key="8">
    <source>
        <dbReference type="Proteomes" id="UP000279994"/>
    </source>
</evidence>
<dbReference type="Pfam" id="PF00743">
    <property type="entry name" value="FMO-like"/>
    <property type="match status" value="1"/>
</dbReference>
<keyword evidence="3" id="KW-0285">Flavoprotein</keyword>
<dbReference type="PRINTS" id="PR00370">
    <property type="entry name" value="FMOXYGENASE"/>
</dbReference>
<accession>A0A3N0GRZ8</accession>
<comment type="similarity">
    <text evidence="2">Belongs to the FAD-binding monooxygenase family.</text>
</comment>
<dbReference type="InterPro" id="IPR050346">
    <property type="entry name" value="FMO-like"/>
</dbReference>
<dbReference type="SUPFAM" id="SSF51905">
    <property type="entry name" value="FAD/NAD(P)-binding domain"/>
    <property type="match status" value="2"/>
</dbReference>
<dbReference type="PIRSF" id="PIRSF000332">
    <property type="entry name" value="FMO"/>
    <property type="match status" value="1"/>
</dbReference>
<organism evidence="7 8">
    <name type="scientific">Nocardioides pocheonensis</name>
    <dbReference type="NCBI Taxonomy" id="661485"/>
    <lineage>
        <taxon>Bacteria</taxon>
        <taxon>Bacillati</taxon>
        <taxon>Actinomycetota</taxon>
        <taxon>Actinomycetes</taxon>
        <taxon>Propionibacteriales</taxon>
        <taxon>Nocardioidaceae</taxon>
        <taxon>Nocardioides</taxon>
    </lineage>
</organism>
<dbReference type="InterPro" id="IPR036188">
    <property type="entry name" value="FAD/NAD-bd_sf"/>
</dbReference>
<evidence type="ECO:0000256" key="3">
    <source>
        <dbReference type="ARBA" id="ARBA00022630"/>
    </source>
</evidence>
<proteinExistence type="inferred from homology"/>
<comment type="similarity">
    <text evidence="1">Belongs to the FMO family.</text>
</comment>